<dbReference type="GO" id="GO:0032259">
    <property type="term" value="P:methylation"/>
    <property type="evidence" value="ECO:0007669"/>
    <property type="project" value="UniProtKB-KW"/>
</dbReference>
<organism evidence="7 8">
    <name type="scientific">Hydatigena taeniaeformis</name>
    <name type="common">Feline tapeworm</name>
    <name type="synonym">Taenia taeniaeformis</name>
    <dbReference type="NCBI Taxonomy" id="6205"/>
    <lineage>
        <taxon>Eukaryota</taxon>
        <taxon>Metazoa</taxon>
        <taxon>Spiralia</taxon>
        <taxon>Lophotrochozoa</taxon>
        <taxon>Platyhelminthes</taxon>
        <taxon>Cestoda</taxon>
        <taxon>Eucestoda</taxon>
        <taxon>Cyclophyllidea</taxon>
        <taxon>Taeniidae</taxon>
        <taxon>Hydatigera</taxon>
    </lineage>
</organism>
<evidence type="ECO:0000256" key="3">
    <source>
        <dbReference type="ARBA" id="ARBA00022691"/>
    </source>
</evidence>
<dbReference type="GO" id="GO:0042054">
    <property type="term" value="F:histone methyltransferase activity"/>
    <property type="evidence" value="ECO:0007669"/>
    <property type="project" value="TreeGrafter"/>
</dbReference>
<accession>A0A3P7FZN2</accession>
<dbReference type="Gene3D" id="3.40.50.150">
    <property type="entry name" value="Vaccinia Virus protein VP39"/>
    <property type="match status" value="1"/>
</dbReference>
<dbReference type="InterPro" id="IPR025799">
    <property type="entry name" value="Arg_MeTrfase"/>
</dbReference>
<dbReference type="Proteomes" id="UP000274429">
    <property type="component" value="Unassembled WGS sequence"/>
</dbReference>
<dbReference type="AlphaFoldDB" id="A0A3P7FZN2"/>
<dbReference type="PROSITE" id="PS51678">
    <property type="entry name" value="SAM_MT_PRMT"/>
    <property type="match status" value="1"/>
</dbReference>
<evidence type="ECO:0000256" key="4">
    <source>
        <dbReference type="PROSITE-ProRule" id="PRU01015"/>
    </source>
</evidence>
<name>A0A3P7FZN2_HYDTA</name>
<dbReference type="OrthoDB" id="7848332at2759"/>
<dbReference type="Pfam" id="PF22528">
    <property type="entry name" value="PRMT_C"/>
    <property type="match status" value="1"/>
</dbReference>
<proteinExistence type="predicted"/>
<keyword evidence="8" id="KW-1185">Reference proteome</keyword>
<feature type="domain" description="Protein arginine N-methyltransferase" evidence="6">
    <location>
        <begin position="240"/>
        <end position="361"/>
    </location>
</feature>
<dbReference type="PANTHER" id="PTHR11006">
    <property type="entry name" value="PROTEIN ARGININE N-METHYLTRANSFERASE"/>
    <property type="match status" value="1"/>
</dbReference>
<dbReference type="Gene3D" id="2.70.160.11">
    <property type="entry name" value="Hnrnp arginine n-methyltransferase1"/>
    <property type="match status" value="1"/>
</dbReference>
<dbReference type="Pfam" id="PF13649">
    <property type="entry name" value="Methyltransf_25"/>
    <property type="match status" value="1"/>
</dbReference>
<sequence length="408" mass="45206">MALTRARRRLEGGMLLDVGCGTGILSMFGAKAGAAHVYALDGVANLCSLARQIIAENHLSSAITVINSKVEDAQLGVDRVDAIVSEWMGHALLYENMLSSVLCARDRYLHPPHTTVDLTSWRRERLFPCRASISLAAFSTAPVNGYGEEEEGGKANCAEYPQQWEELSKLYGALQCECHLSWQTSVWFRTLTSRVHLQEGIGNGSDRSAWWCWNERLKQVLTVVKLSKVNLTGAFARAVQEDLERRVHVDMVDPQCVVSSTSVVATLDLAVLSVEALCTQGIKGTFEVKSMGTVLAKGLVIWFSVEFPDGDVLSTSPYKASTHWQQSLLYLSRPLPLHQDDVLSGEVHFTHPQDSPRAKSYLYVDLWCLEGSEHFDRSLGEPLRRDTSRGQLSPIKLTFTLSCVYIAS</sequence>
<evidence type="ECO:0000313" key="7">
    <source>
        <dbReference type="EMBL" id="VDM15802.1"/>
    </source>
</evidence>
<evidence type="ECO:0000256" key="2">
    <source>
        <dbReference type="ARBA" id="ARBA00022679"/>
    </source>
</evidence>
<gene>
    <name evidence="7" type="ORF">TTAC_LOCUS81</name>
</gene>
<feature type="domain" description="Methyltransferase" evidence="5">
    <location>
        <begin position="16"/>
        <end position="90"/>
    </location>
</feature>
<evidence type="ECO:0000313" key="8">
    <source>
        <dbReference type="Proteomes" id="UP000274429"/>
    </source>
</evidence>
<protein>
    <submittedName>
        <fullName evidence="7">Uncharacterized protein</fullName>
    </submittedName>
</protein>
<dbReference type="InterPro" id="IPR055135">
    <property type="entry name" value="PRMT_dom"/>
</dbReference>
<evidence type="ECO:0000256" key="1">
    <source>
        <dbReference type="ARBA" id="ARBA00022603"/>
    </source>
</evidence>
<dbReference type="EMBL" id="UYWX01000005">
    <property type="protein sequence ID" value="VDM15802.1"/>
    <property type="molecule type" value="Genomic_DNA"/>
</dbReference>
<evidence type="ECO:0000259" key="6">
    <source>
        <dbReference type="Pfam" id="PF22528"/>
    </source>
</evidence>
<dbReference type="CDD" id="cd02440">
    <property type="entry name" value="AdoMet_MTases"/>
    <property type="match status" value="1"/>
</dbReference>
<dbReference type="SUPFAM" id="SSF53335">
    <property type="entry name" value="S-adenosyl-L-methionine-dependent methyltransferases"/>
    <property type="match status" value="2"/>
</dbReference>
<evidence type="ECO:0000259" key="5">
    <source>
        <dbReference type="Pfam" id="PF13649"/>
    </source>
</evidence>
<dbReference type="GO" id="GO:0016274">
    <property type="term" value="F:protein-arginine N-methyltransferase activity"/>
    <property type="evidence" value="ECO:0007669"/>
    <property type="project" value="InterPro"/>
</dbReference>
<reference evidence="7 8" key="1">
    <citation type="submission" date="2018-11" db="EMBL/GenBank/DDBJ databases">
        <authorList>
            <consortium name="Pathogen Informatics"/>
        </authorList>
    </citation>
    <scope>NUCLEOTIDE SEQUENCE [LARGE SCALE GENOMIC DNA]</scope>
</reference>
<keyword evidence="2 4" id="KW-0808">Transferase</keyword>
<keyword evidence="1 4" id="KW-0489">Methyltransferase</keyword>
<dbReference type="PANTHER" id="PTHR11006:SF4">
    <property type="entry name" value="PROTEIN ARGININE N-METHYLTRANSFERASE 7"/>
    <property type="match status" value="1"/>
</dbReference>
<dbReference type="InterPro" id="IPR041698">
    <property type="entry name" value="Methyltransf_25"/>
</dbReference>
<dbReference type="InterPro" id="IPR029063">
    <property type="entry name" value="SAM-dependent_MTases_sf"/>
</dbReference>
<keyword evidence="3 4" id="KW-0949">S-adenosyl-L-methionine</keyword>